<dbReference type="Pfam" id="PF02518">
    <property type="entry name" value="HATPase_c"/>
    <property type="match status" value="1"/>
</dbReference>
<evidence type="ECO:0000256" key="4">
    <source>
        <dbReference type="ARBA" id="ARBA00022679"/>
    </source>
</evidence>
<dbReference type="InterPro" id="IPR003594">
    <property type="entry name" value="HATPase_dom"/>
</dbReference>
<evidence type="ECO:0000256" key="3">
    <source>
        <dbReference type="ARBA" id="ARBA00022553"/>
    </source>
</evidence>
<dbReference type="InterPro" id="IPR003661">
    <property type="entry name" value="HisK_dim/P_dom"/>
</dbReference>
<gene>
    <name evidence="11" type="ORF">GBM95_03450</name>
</gene>
<dbReference type="SUPFAM" id="SSF55874">
    <property type="entry name" value="ATPase domain of HSP90 chaperone/DNA topoisomerase II/histidine kinase"/>
    <property type="match status" value="1"/>
</dbReference>
<evidence type="ECO:0000256" key="6">
    <source>
        <dbReference type="ARBA" id="ARBA00022777"/>
    </source>
</evidence>
<dbReference type="Gene3D" id="3.30.565.10">
    <property type="entry name" value="Histidine kinase-like ATPase, C-terminal domain"/>
    <property type="match status" value="1"/>
</dbReference>
<evidence type="ECO:0000256" key="1">
    <source>
        <dbReference type="ARBA" id="ARBA00000085"/>
    </source>
</evidence>
<dbReference type="PROSITE" id="PS50109">
    <property type="entry name" value="HIS_KIN"/>
    <property type="match status" value="1"/>
</dbReference>
<dbReference type="SUPFAM" id="SSF47384">
    <property type="entry name" value="Homodimeric domain of signal transducing histidine kinase"/>
    <property type="match status" value="1"/>
</dbReference>
<dbReference type="InterPro" id="IPR036890">
    <property type="entry name" value="HATPase_C_sf"/>
</dbReference>
<proteinExistence type="predicted"/>
<name>A0A6I1ENH6_9BURK</name>
<dbReference type="SMART" id="SM00387">
    <property type="entry name" value="HATPase_c"/>
    <property type="match status" value="1"/>
</dbReference>
<dbReference type="PANTHER" id="PTHR43065:SF10">
    <property type="entry name" value="PEROXIDE STRESS-ACTIVATED HISTIDINE KINASE MAK3"/>
    <property type="match status" value="1"/>
</dbReference>
<feature type="domain" description="Histidine kinase" evidence="10">
    <location>
        <begin position="434"/>
        <end position="674"/>
    </location>
</feature>
<dbReference type="InterPro" id="IPR036097">
    <property type="entry name" value="HisK_dim/P_sf"/>
</dbReference>
<evidence type="ECO:0000256" key="5">
    <source>
        <dbReference type="ARBA" id="ARBA00022741"/>
    </source>
</evidence>
<sequence length="677" mass="73444">MFLMRSPGPIHLFGCWTEAQKSRIIDAMKLLASRISSLFLLAALITGAAGAALPVLSARAATGAEALPISGVTIEAPAGKQGDFRPLLSISVVDTLINPFDALALERTLEQLSDRLPQYRWRQMVIPAADAEESLLSNKPDFLLAPSGFAAYAQLSSRVSAVRIATRRTVLADRADHSVGSVFIVRAERPWRTLRDIEGLRAASGLQTTVEGWLAAAGEIERAGFDPDHFFSELVVKSNAYPDVISEVLSGGTDVGILPACLLEAVAEKKLARTEGLRVINAKTEGLRCLHSTDLYPGLSLVALGDTDEEKVRDVLGALLSLKDIDGYEWFANVSDAPVLKLFQDLRVGPWAHLRDMSPGAIFLRYREEILFFLGILVLLILNEIRLHVLFKKRTQALSEALERNIRSEAEAAEARQQAAGLERRSVVSQMSGMVAHEINAPVGAIRAYCAVLRILLRNDEKKEERIAVALKGVEHEAEKVAGIVDRVRQYARTGRTEHAEVPLLRVIERGIRSARSELSEEKRERLSVKLHANGLEPVVLGDALELEVLFLNLVRNAASAAFGSQSEPPFVSVMINRVAAERPEESSGNELDPRPAPGESRIEVVIENSGAKLDDAAMARLAKLGDAIVPSPQGLGIGLGICRGIAEGHGASMKFARREAGGVVVVLSFPEAARKE</sequence>
<evidence type="ECO:0000256" key="9">
    <source>
        <dbReference type="SAM" id="Coils"/>
    </source>
</evidence>
<keyword evidence="8" id="KW-0902">Two-component regulatory system</keyword>
<dbReference type="EC" id="2.7.13.3" evidence="2"/>
<dbReference type="CDD" id="cd00082">
    <property type="entry name" value="HisKA"/>
    <property type="match status" value="1"/>
</dbReference>
<keyword evidence="3" id="KW-0597">Phosphoprotein</keyword>
<dbReference type="SUPFAM" id="SSF53850">
    <property type="entry name" value="Periplasmic binding protein-like II"/>
    <property type="match status" value="1"/>
</dbReference>
<reference evidence="11 12" key="1">
    <citation type="submission" date="2019-10" db="EMBL/GenBank/DDBJ databases">
        <title>Genome diversity of Sutterella seckii.</title>
        <authorList>
            <person name="Chaplin A.V."/>
            <person name="Sokolova S.R."/>
            <person name="Mosin K.A."/>
            <person name="Ivanova E.L."/>
            <person name="Kochetkova T.O."/>
            <person name="Goltsov A.Y."/>
            <person name="Trofimov D.Y."/>
            <person name="Efimov B.A."/>
        </authorList>
    </citation>
    <scope>NUCLEOTIDE SEQUENCE [LARGE SCALE GENOMIC DNA]</scope>
    <source>
        <strain evidence="11 12">ASD393</strain>
    </source>
</reference>
<comment type="catalytic activity">
    <reaction evidence="1">
        <text>ATP + protein L-histidine = ADP + protein N-phospho-L-histidine.</text>
        <dbReference type="EC" id="2.7.13.3"/>
    </reaction>
</comment>
<evidence type="ECO:0000256" key="7">
    <source>
        <dbReference type="ARBA" id="ARBA00022840"/>
    </source>
</evidence>
<organism evidence="11 12">
    <name type="scientific">Sutterella seckii</name>
    <dbReference type="NCBI Taxonomy" id="1944635"/>
    <lineage>
        <taxon>Bacteria</taxon>
        <taxon>Pseudomonadati</taxon>
        <taxon>Pseudomonadota</taxon>
        <taxon>Betaproteobacteria</taxon>
        <taxon>Burkholderiales</taxon>
        <taxon>Sutterellaceae</taxon>
        <taxon>Sutterella</taxon>
    </lineage>
</organism>
<keyword evidence="6" id="KW-0418">Kinase</keyword>
<evidence type="ECO:0000313" key="12">
    <source>
        <dbReference type="Proteomes" id="UP000430564"/>
    </source>
</evidence>
<evidence type="ECO:0000259" key="10">
    <source>
        <dbReference type="PROSITE" id="PS50109"/>
    </source>
</evidence>
<comment type="caution">
    <text evidence="11">The sequence shown here is derived from an EMBL/GenBank/DDBJ whole genome shotgun (WGS) entry which is preliminary data.</text>
</comment>
<dbReference type="Proteomes" id="UP000430564">
    <property type="component" value="Unassembled WGS sequence"/>
</dbReference>
<dbReference type="AlphaFoldDB" id="A0A6I1ENH6"/>
<dbReference type="EMBL" id="WEHX01000011">
    <property type="protein sequence ID" value="KAB7662166.1"/>
    <property type="molecule type" value="Genomic_DNA"/>
</dbReference>
<dbReference type="GO" id="GO:0000155">
    <property type="term" value="F:phosphorelay sensor kinase activity"/>
    <property type="evidence" value="ECO:0007669"/>
    <property type="project" value="InterPro"/>
</dbReference>
<protein>
    <recommendedName>
        <fullName evidence="2">histidine kinase</fullName>
        <ecNumber evidence="2">2.7.13.3</ecNumber>
    </recommendedName>
</protein>
<dbReference type="Gene3D" id="3.40.190.10">
    <property type="entry name" value="Periplasmic binding protein-like II"/>
    <property type="match status" value="1"/>
</dbReference>
<accession>A0A6I1ENH6</accession>
<dbReference type="Pfam" id="PF00512">
    <property type="entry name" value="HisKA"/>
    <property type="match status" value="1"/>
</dbReference>
<evidence type="ECO:0000256" key="2">
    <source>
        <dbReference type="ARBA" id="ARBA00012438"/>
    </source>
</evidence>
<dbReference type="Gene3D" id="1.10.287.130">
    <property type="match status" value="1"/>
</dbReference>
<dbReference type="SMART" id="SM00388">
    <property type="entry name" value="HisKA"/>
    <property type="match status" value="1"/>
</dbReference>
<dbReference type="Pfam" id="PF12974">
    <property type="entry name" value="Phosphonate-bd"/>
    <property type="match status" value="1"/>
</dbReference>
<keyword evidence="5" id="KW-0547">Nucleotide-binding</keyword>
<keyword evidence="4" id="KW-0808">Transferase</keyword>
<dbReference type="OrthoDB" id="5624353at2"/>
<feature type="coiled-coil region" evidence="9">
    <location>
        <begin position="398"/>
        <end position="425"/>
    </location>
</feature>
<evidence type="ECO:0000256" key="8">
    <source>
        <dbReference type="ARBA" id="ARBA00023012"/>
    </source>
</evidence>
<dbReference type="PANTHER" id="PTHR43065">
    <property type="entry name" value="SENSOR HISTIDINE KINASE"/>
    <property type="match status" value="1"/>
</dbReference>
<dbReference type="InterPro" id="IPR005467">
    <property type="entry name" value="His_kinase_dom"/>
</dbReference>
<keyword evidence="9" id="KW-0175">Coiled coil</keyword>
<keyword evidence="7" id="KW-0067">ATP-binding</keyword>
<dbReference type="GO" id="GO:0005524">
    <property type="term" value="F:ATP binding"/>
    <property type="evidence" value="ECO:0007669"/>
    <property type="project" value="UniProtKB-KW"/>
</dbReference>
<evidence type="ECO:0000313" key="11">
    <source>
        <dbReference type="EMBL" id="KAB7662166.1"/>
    </source>
</evidence>